<dbReference type="FunFam" id="2.70.130.10:FF:000005">
    <property type="entry name" value="Insulin-like growth factor 2 receptor"/>
    <property type="match status" value="1"/>
</dbReference>
<dbReference type="FunFam" id="2.70.130.10:FF:000006">
    <property type="entry name" value="Insulin-like growth factor 2 receptor"/>
    <property type="match status" value="1"/>
</dbReference>
<dbReference type="Ensembl" id="ENSXETT00000094568">
    <property type="protein sequence ID" value="ENSXETP00000078155"/>
    <property type="gene ID" value="ENSXETG00000021138"/>
</dbReference>
<evidence type="ECO:0000313" key="15">
    <source>
        <dbReference type="Xenbase" id="XB-GENE-480957"/>
    </source>
</evidence>
<dbReference type="Ensembl" id="ENSXETT00000060223">
    <property type="protein sequence ID" value="ENSXETP00000061077"/>
    <property type="gene ID" value="ENSXETG00000021138"/>
</dbReference>
<reference evidence="14" key="3">
    <citation type="submission" date="2025-04" db="UniProtKB">
        <authorList>
            <consortium name="RefSeq"/>
        </authorList>
    </citation>
    <scope>IDENTIFICATION</scope>
    <source>
        <strain evidence="14">Nigerian</strain>
        <tissue evidence="14">Liver and blood</tissue>
    </source>
</reference>
<reference evidence="12" key="2">
    <citation type="submission" date="2020-05" db="UniProtKB">
        <authorList>
            <consortium name="Ensembl"/>
        </authorList>
    </citation>
    <scope>IDENTIFICATION</scope>
</reference>
<dbReference type="GO" id="GO:0005537">
    <property type="term" value="F:D-mannose binding"/>
    <property type="evidence" value="ECO:0007669"/>
    <property type="project" value="InterPro"/>
</dbReference>
<evidence type="ECO:0000256" key="7">
    <source>
        <dbReference type="ARBA" id="ARBA00023157"/>
    </source>
</evidence>
<keyword evidence="3 9" id="KW-0812">Transmembrane</keyword>
<dbReference type="Reactome" id="R-XTR-6798695">
    <property type="pathway name" value="Neutrophil degranulation"/>
</dbReference>
<keyword evidence="4 10" id="KW-0732">Signal</keyword>
<evidence type="ECO:0000313" key="13">
    <source>
        <dbReference type="Proteomes" id="UP000008143"/>
    </source>
</evidence>
<keyword evidence="2" id="KW-0813">Transport</keyword>
<dbReference type="OrthoDB" id="4504960at2759"/>
<dbReference type="PROSITE" id="PS51914">
    <property type="entry name" value="MRH"/>
    <property type="match status" value="15"/>
</dbReference>
<feature type="domain" description="MRH" evidence="11">
    <location>
        <begin position="1485"/>
        <end position="1620"/>
    </location>
</feature>
<dbReference type="FunFam" id="2.70.130.10:FF:000016">
    <property type="entry name" value="Insulin-like growth factor 2 receptor"/>
    <property type="match status" value="1"/>
</dbReference>
<feature type="domain" description="MRH" evidence="11">
    <location>
        <begin position="457"/>
        <end position="608"/>
    </location>
</feature>
<dbReference type="GO" id="GO:0007041">
    <property type="term" value="P:lysosomal transport"/>
    <property type="evidence" value="ECO:0000318"/>
    <property type="project" value="GO_Central"/>
</dbReference>
<dbReference type="PANTHER" id="PTHR15071">
    <property type="entry name" value="MANNOSE-6-PHOSPHATE RECEPTOR FAMILY MEMBER"/>
    <property type="match status" value="1"/>
</dbReference>
<evidence type="ECO:0000256" key="5">
    <source>
        <dbReference type="ARBA" id="ARBA00022989"/>
    </source>
</evidence>
<dbReference type="InterPro" id="IPR009011">
    <property type="entry name" value="Man6P_isomerase_rcpt-bd_dom_sf"/>
</dbReference>
<feature type="chain" id="PRO_5044633797" evidence="10">
    <location>
        <begin position="25"/>
        <end position="2396"/>
    </location>
</feature>
<dbReference type="AGR" id="Xenbase:XB-GENE-480957"/>
<evidence type="ECO:0000313" key="14">
    <source>
        <dbReference type="RefSeq" id="XP_002933917.2"/>
    </source>
</evidence>
<feature type="domain" description="MRH" evidence="11">
    <location>
        <begin position="1622"/>
        <end position="1766"/>
    </location>
</feature>
<feature type="domain" description="MRH" evidence="11">
    <location>
        <begin position="1339"/>
        <end position="1479"/>
    </location>
</feature>
<feature type="transmembrane region" description="Helical" evidence="9">
    <location>
        <begin position="2216"/>
        <end position="2238"/>
    </location>
</feature>
<dbReference type="Reactome" id="R-XTR-432722">
    <property type="pathway name" value="Golgi Associated Vesicle Biogenesis"/>
</dbReference>
<accession>A0A6I8PY71</accession>
<dbReference type="FunFam" id="2.70.130.10:FF:000012">
    <property type="entry name" value="Insulin-like growth factor 2 receptor"/>
    <property type="match status" value="1"/>
</dbReference>
<evidence type="ECO:0000256" key="3">
    <source>
        <dbReference type="ARBA" id="ARBA00022692"/>
    </source>
</evidence>
<dbReference type="Proteomes" id="UP000008143">
    <property type="component" value="Chromosome 5"/>
</dbReference>
<feature type="domain" description="MRH" evidence="11">
    <location>
        <begin position="1771"/>
        <end position="1905"/>
    </location>
</feature>
<keyword evidence="13" id="KW-1185">Reference proteome</keyword>
<proteinExistence type="predicted"/>
<dbReference type="FunFam" id="2.70.130.10:FF:000017">
    <property type="entry name" value="Insulin-like growth factor 2 receptor"/>
    <property type="match status" value="1"/>
</dbReference>
<dbReference type="FunFam" id="2.70.130.10:FF:000004">
    <property type="entry name" value="Insulin-like growth factor 2 receptor"/>
    <property type="match status" value="1"/>
</dbReference>
<dbReference type="Pfam" id="PF00878">
    <property type="entry name" value="CIMR"/>
    <property type="match status" value="14"/>
</dbReference>
<dbReference type="InterPro" id="IPR000479">
    <property type="entry name" value="CIMR_rpt"/>
</dbReference>
<dbReference type="FunFam" id="2.70.130.10:FF:000009">
    <property type="entry name" value="Insulin-like growth factor 2 receptor"/>
    <property type="match status" value="1"/>
</dbReference>
<feature type="domain" description="MRH" evidence="11">
    <location>
        <begin position="1203"/>
        <end position="1335"/>
    </location>
</feature>
<keyword evidence="5 9" id="KW-1133">Transmembrane helix</keyword>
<evidence type="ECO:0000256" key="2">
    <source>
        <dbReference type="ARBA" id="ARBA00022448"/>
    </source>
</evidence>
<dbReference type="GeneID" id="496491"/>
<feature type="domain" description="MRH" evidence="11">
    <location>
        <begin position="1058"/>
        <end position="1197"/>
    </location>
</feature>
<evidence type="ECO:0000256" key="6">
    <source>
        <dbReference type="ARBA" id="ARBA00023136"/>
    </source>
</evidence>
<dbReference type="Xenbase" id="XB-GENE-480957">
    <property type="gene designation" value="igf2r"/>
</dbReference>
<dbReference type="Bgee" id="ENSXETG00000021138">
    <property type="expression patterns" value="Expressed in liver and 15 other cell types or tissues"/>
</dbReference>
<sequence>MRAHGQGIAALVAFLLQVIAKSTGQQGNVAPVELCGHTWDALDTDKNVLYRINVCGSMPAAECGGHEAAICAQDLTKNTLSPVGLSGNSYVQISKNLILFNTTQPCSEYEHRVQSSINLICGKTLGTPEFVTSTDCVHYFEWRTFTACKKDIFKPIKEVPCYVFDNDQKKHDLNPLIKISGGYLVDDWDPDTDLFINVCRNIGTSDKETTGCPSGSAACLLKGGKGYNVGLPAAALNSTANERLVIRYETDTKAVIPDFCNGHNPAVSITFICPSTRTEGSSPKLTANTNCRYEIEWVTEYACHRDYLESNSCILTSKQHDISVDLSPLKQSDGQSYHAVDTSGGYTYYLNVCDAVKGGPCTGNFSSCQSKQGAQIKGAGSYQNQILRYSDGDLTLTYPGGDKCSSGFERMTVINFECNETAVNNGKGVPEYNAETDCTYFFTWETKYACIKEKEELLCRVTDNRKRYDLSILTRIAESNTGIVGNWEAVDANPTAADKSHFFINVCHKVLQQGEAVGCDEDAAICAVDSSKTKKNFGKFMSPPKQVGDNIQLSYSEGSPCQGGKRIQTNITFVCKPGDLESPPVLKSSDTDGCLYEFEWHTAGACVLSKAEGENCKVFDALAGYSYDLSPLTKKSDSYYVSSDDYDFEINVCGNVTGSQCGDNAGACQVTKSKSDHWNIGISNSKLSYYDGIIQLHYTNGTPYQDEGKTPRTSLITFLCDRQADIGQPEYQKEDKHTYNFKWYTKYACPAAPVECAVVDTRTSEQYDLSRLTKPEEEHVVNWYAMDRATDTRKKYYINVCRPLVPVPGCDRFASVCQTEYNTKFGYEVATINNLGVASEPPVIIASGQLILEYINGSECINSSGSKIAYTTRIHLACKKGVLYSSPVFLSSEDCILTFLWDTEAACPVTTEKGNETCSVKDPNSGFTFNLQSLTNETGYIASGNGKTFKVNICGSVKDCGSVDDTEAAGCEYDGGTAHSPVLVDKSLQLSTEGYITLTYRGKPESGLQDAFIIHFVCNDDFYPGELSFLREEINSATKLHDIHFEFKTALVCSPAPVDCQVTDATGNEYDLSGLSRDGEPWVAVDSITKANNRTFYLNVCKPLPYIKGCPGGAIGSCMSTADNKYMNLGFVQISPQASADGYLTVVYMHGDICHDKERFSTRIIFQCDHNIGSPVFQQQDGCEFVFLWRTPEACPVVRAQGDNCQVRDPKYGYLYNLKPLGEKDTVIKDNDYVYTFRVCDKISSPVCSSAQNVSSCQVKGTTSKVAGLANQKLIFENGLIMINYTDGERCHNIYERSTVILFVCDRSEQQPYFLRETAECSYMFRWPTPLACPPFKLIDCSYKDTNGNSYDLSPLSLHSENWEATVPGTTQKYQLNVCKSLVHEKGPASCQEGVAACLREGTKAINLGQLASSPRWENGISILEYKNGDTCPDGIRNKTTTIRFKCDKTQIHSRPQFISALQDCDYQFIWRTATACPLDISVQDHCMVTDPATGHLFNLSLLTKADGYSVEDGRRSVKLNICSEVKSGCASGSGVCISEGGKIFSAGRAQTQLTYMDQVVRLVYEDGDPCTINGRKHRSVFSFVCGMGSDTASNPTLVSYDGPTCTWDFAWHTPVICEEKPKCFVNNGTSLIDLTPLIKNTGNYKAVDGTTSGNIVDFYINICEPLNPEVDVKCPPGAAVCLDPLHGSPFDIGRARSPPQINPAIDKVMLMMESPTQCATDKQQNYSSVIIFHCARGTDLGTPQLVEVTQCKYIFEWGTSVVCPDEEEIADCTLTDTQLQYTFNLSSLSRGSFKTPDPKTYYVGVCAAANVPSGKCNGAVCLVSGSSVVSFGSAKEMKMNYLHQEETLVVQYGGGDLCPDKSQGESTILFKCDEQAGIGNPVLFSETRGCSATFEWKTKLVCLPRKLDCKLVYHHKTYDLRMLSSMTGSWNFVHEGSSYYINLCQSVHQGPPGCSDSTSVCIKSSSGNVQNLGQVHTQTVTVKENAVYVKYSNGDTCGNNKKFSTTIELRCFTTVGTPTLNRYDAKLCEYHFIWNTRAACGSIPKPAEMKNGILSLDDGVNVNLTDIYFKSYNATGDIRSNGKDSYVYEIQLSGKADSRYQECKDASVCQIKLNGDFKRPVGSVRNVKYYINDDDLDAVFTSDSQCGKDKSKNATATILFYCSQIVGEGRPEFFHETTDCQYLFTWYTSAVCPLVPNGNPGSEPNYQGLSGRSQAVGAILSILLVVLVICLLVLLLYKKERRESVMFKITNCCRRNSPVSYKYTKISTEEEADDNETEWLMEEVSTGNNAKQRQENGHIKSVKPGTFTSLPVDDLDSEDEVLTIPEVRIQSARNKEMNASQAQRGYSSAIDEKLMGAQNGARGNQGKAKPGHHKKEDKLNVLSFHDDSDEDMLNV</sequence>
<dbReference type="GO" id="GO:0005520">
    <property type="term" value="F:insulin-like growth factor binding"/>
    <property type="evidence" value="ECO:0000318"/>
    <property type="project" value="GO_Central"/>
</dbReference>
<dbReference type="Reactome" id="R-XTR-8856825">
    <property type="pathway name" value="Cargo recognition for clathrin-mediated endocytosis"/>
</dbReference>
<feature type="domain" description="MRH" evidence="11">
    <location>
        <begin position="311"/>
        <end position="452"/>
    </location>
</feature>
<organism evidence="12">
    <name type="scientific">Xenopus tropicalis</name>
    <name type="common">Western clawed frog</name>
    <name type="synonym">Silurana tropicalis</name>
    <dbReference type="NCBI Taxonomy" id="8364"/>
    <lineage>
        <taxon>Eukaryota</taxon>
        <taxon>Metazoa</taxon>
        <taxon>Chordata</taxon>
        <taxon>Craniata</taxon>
        <taxon>Vertebrata</taxon>
        <taxon>Euteleostomi</taxon>
        <taxon>Amphibia</taxon>
        <taxon>Batrachia</taxon>
        <taxon>Anura</taxon>
        <taxon>Pipoidea</taxon>
        <taxon>Pipidae</taxon>
        <taxon>Xenopodinae</taxon>
        <taxon>Xenopus</taxon>
        <taxon>Silurana</taxon>
    </lineage>
</organism>
<dbReference type="GO" id="GO:0038023">
    <property type="term" value="F:signaling receptor activity"/>
    <property type="evidence" value="ECO:0007669"/>
    <property type="project" value="InterPro"/>
</dbReference>
<dbReference type="GO" id="GO:0005770">
    <property type="term" value="C:late endosome"/>
    <property type="evidence" value="ECO:0000318"/>
    <property type="project" value="GO_Central"/>
</dbReference>
<gene>
    <name evidence="12 14 15" type="primary">igf2r</name>
</gene>
<dbReference type="GeneTree" id="ENSGT00390000013943"/>
<dbReference type="FunFam" id="2.70.130.10:FF:000011">
    <property type="entry name" value="Insulin-like growth factor 2 receptor"/>
    <property type="match status" value="1"/>
</dbReference>
<dbReference type="FunFam" id="2.70.130.10:FF:000013">
    <property type="entry name" value="Insulin-like growth factor 2 receptor"/>
    <property type="match status" value="1"/>
</dbReference>
<dbReference type="Gene3D" id="2.70.130.10">
    <property type="entry name" value="Mannose-6-phosphate receptor binding domain"/>
    <property type="match status" value="15"/>
</dbReference>
<dbReference type="CTD" id="3482"/>
<dbReference type="OMA" id="FITYQSS"/>
<evidence type="ECO:0000313" key="12">
    <source>
        <dbReference type="Ensembl" id="ENSXETP00000061077"/>
    </source>
</evidence>
<feature type="domain" description="MRH" evidence="11">
    <location>
        <begin position="1908"/>
        <end position="2043"/>
    </location>
</feature>
<keyword evidence="7" id="KW-1015">Disulfide bond</keyword>
<dbReference type="FunFam" id="2.70.130.10:FF:000019">
    <property type="entry name" value="Insulin-like growth factor 2 receptor"/>
    <property type="match status" value="1"/>
</dbReference>
<keyword evidence="14" id="KW-0675">Receptor</keyword>
<dbReference type="RefSeq" id="XP_002933917.2">
    <property type="nucleotide sequence ID" value="XM_002933871.5"/>
</dbReference>
<evidence type="ECO:0000256" key="9">
    <source>
        <dbReference type="SAM" id="Phobius"/>
    </source>
</evidence>
<evidence type="ECO:0000256" key="10">
    <source>
        <dbReference type="SAM" id="SignalP"/>
    </source>
</evidence>
<feature type="signal peptide" evidence="10">
    <location>
        <begin position="1"/>
        <end position="24"/>
    </location>
</feature>
<dbReference type="InterPro" id="IPR044865">
    <property type="entry name" value="MRH_dom"/>
</dbReference>
<dbReference type="GO" id="GO:0005886">
    <property type="term" value="C:plasma membrane"/>
    <property type="evidence" value="ECO:0000318"/>
    <property type="project" value="GO_Central"/>
</dbReference>
<dbReference type="FunFam" id="2.70.130.10:FF:000020">
    <property type="entry name" value="Insulin-like growth factor 2 receptor"/>
    <property type="match status" value="1"/>
</dbReference>
<accession>A0A6I8QXB4</accession>
<feature type="domain" description="MRH" evidence="11">
    <location>
        <begin position="159"/>
        <end position="305"/>
    </location>
</feature>
<feature type="domain" description="MRH" evidence="11">
    <location>
        <begin position="916"/>
        <end position="1055"/>
    </location>
</feature>
<feature type="domain" description="MRH" evidence="11">
    <location>
        <begin position="2053"/>
        <end position="2195"/>
    </location>
</feature>
<evidence type="ECO:0000259" key="11">
    <source>
        <dbReference type="PROSITE" id="PS51914"/>
    </source>
</evidence>
<comment type="subcellular location">
    <subcellularLocation>
        <location evidence="1">Endomembrane system</location>
    </subcellularLocation>
</comment>
<evidence type="ECO:0000256" key="4">
    <source>
        <dbReference type="ARBA" id="ARBA00022729"/>
    </source>
</evidence>
<dbReference type="KEGG" id="xtr:496491"/>
<feature type="domain" description="MRH" evidence="11">
    <location>
        <begin position="33"/>
        <end position="150"/>
    </location>
</feature>
<dbReference type="GO" id="GO:0005802">
    <property type="term" value="C:trans-Golgi network"/>
    <property type="evidence" value="ECO:0000318"/>
    <property type="project" value="GO_Central"/>
</dbReference>
<feature type="domain" description="MRH" evidence="11">
    <location>
        <begin position="614"/>
        <end position="751"/>
    </location>
</feature>
<reference evidence="12" key="1">
    <citation type="journal article" date="2010" name="Science">
        <title>The genome of the Western clawed frog Xenopus tropicalis.</title>
        <authorList>
            <person name="Hellsten U."/>
            <person name="Harland R.M."/>
            <person name="Gilchrist M.J."/>
            <person name="Hendrix D."/>
            <person name="Jurka J."/>
            <person name="Kapitonov V."/>
            <person name="Ovcharenko I."/>
            <person name="Putnam N.H."/>
            <person name="Shu S."/>
            <person name="Taher L."/>
            <person name="Blitz I.L."/>
            <person name="Blumberg B."/>
            <person name="Dichmann D.S."/>
            <person name="Dubchak I."/>
            <person name="Amaya E."/>
            <person name="Detter J.C."/>
            <person name="Fletcher R."/>
            <person name="Gerhard D.S."/>
            <person name="Goodstein D."/>
            <person name="Graves T."/>
            <person name="Grigoriev I.V."/>
            <person name="Grimwood J."/>
            <person name="Kawashima T."/>
            <person name="Lindquist E."/>
            <person name="Lucas S.M."/>
            <person name="Mead P.E."/>
            <person name="Mitros T."/>
            <person name="Ogino H."/>
            <person name="Ohta Y."/>
            <person name="Poliakov A.V."/>
            <person name="Pollet N."/>
            <person name="Robert J."/>
            <person name="Salamov A."/>
            <person name="Sater A.K."/>
            <person name="Schmutz J."/>
            <person name="Terry A."/>
            <person name="Vize P.D."/>
            <person name="Warren W.C."/>
            <person name="Wells D."/>
            <person name="Wills A."/>
            <person name="Wilson R.K."/>
            <person name="Zimmerman L.B."/>
            <person name="Zorn A.M."/>
            <person name="Grainger R."/>
            <person name="Grammer T."/>
            <person name="Khokha M.K."/>
            <person name="Richardson P.M."/>
            <person name="Rokhsar D.S."/>
        </authorList>
    </citation>
    <scope>NUCLEOTIDE SEQUENCE [LARGE SCALE GENOMIC DNA]</scope>
    <source>
        <strain evidence="12">Nigerian</strain>
    </source>
</reference>
<name>A0A6I8PY71_XENTR</name>
<keyword evidence="6 9" id="KW-0472">Membrane</keyword>
<protein>
    <submittedName>
        <fullName evidence="14">Cation-independent mannose-6-phosphate receptor</fullName>
    </submittedName>
    <submittedName>
        <fullName evidence="12">Insulin-like growth factor 2 receptor</fullName>
    </submittedName>
</protein>
<evidence type="ECO:0000256" key="8">
    <source>
        <dbReference type="SAM" id="MobiDB-lite"/>
    </source>
</evidence>
<dbReference type="SMART" id="SM01404">
    <property type="entry name" value="CIMR"/>
    <property type="match status" value="14"/>
</dbReference>
<dbReference type="PANTHER" id="PTHR15071:SF17">
    <property type="entry name" value="CATION-INDEPENDENT MANNOSE-6-PHOSPHATE RECEPTOR"/>
    <property type="match status" value="1"/>
</dbReference>
<feature type="region of interest" description="Disordered" evidence="8">
    <location>
        <begin position="2352"/>
        <end position="2396"/>
    </location>
</feature>
<dbReference type="FunFam" id="2.70.130.10:FF:000010">
    <property type="entry name" value="Insulin-like growth factor 2 receptor"/>
    <property type="match status" value="1"/>
</dbReference>
<dbReference type="SUPFAM" id="SSF50911">
    <property type="entry name" value="Mannose 6-phosphate receptor domain"/>
    <property type="match status" value="15"/>
</dbReference>
<feature type="domain" description="MRH" evidence="11">
    <location>
        <begin position="754"/>
        <end position="909"/>
    </location>
</feature>
<dbReference type="FunFam" id="2.70.130.10:FF:000015">
    <property type="entry name" value="Insulin-like growth factor 2 receptor"/>
    <property type="match status" value="1"/>
</dbReference>
<evidence type="ECO:0000256" key="1">
    <source>
        <dbReference type="ARBA" id="ARBA00004308"/>
    </source>
</evidence>